<evidence type="ECO:0000313" key="3">
    <source>
        <dbReference type="Proteomes" id="UP000294947"/>
    </source>
</evidence>
<comment type="caution">
    <text evidence="2">The sequence shown here is derived from an EMBL/GenBank/DDBJ whole genome shotgun (WGS) entry which is preliminary data.</text>
</comment>
<sequence>MTFLVTGATGSVGRHVVEHLRSAGAQVRIMTRNPGTAGFSPDVEVVRGDLGEPGTLAAALDGVERAYLFPHDGAADFAELAKSAGVRRIVVLSSASAAAENKRAHNADSHTWHRAVERAVEDSGIECTAVRPGAFAGNSLIWAGAIQAGTAVRSAHGSATQAPVHEADIAAVAATALLEDGHAGAKYELSGPAAISIADQVRTIGEAIGRDIPFEAVTAEQERAELAEFMPEDVVDMLLGYWAESVDRPDPVLPTVEQVTGRPARSFAQWAAEHTADFR</sequence>
<evidence type="ECO:0000259" key="1">
    <source>
        <dbReference type="Pfam" id="PF13460"/>
    </source>
</evidence>
<dbReference type="InterPro" id="IPR016040">
    <property type="entry name" value="NAD(P)-bd_dom"/>
</dbReference>
<feature type="domain" description="NAD(P)-binding" evidence="1">
    <location>
        <begin position="7"/>
        <end position="179"/>
    </location>
</feature>
<dbReference type="PANTHER" id="PTHR43162:SF1">
    <property type="entry name" value="PRESTALK A DIFFERENTIATION PROTEIN A"/>
    <property type="match status" value="1"/>
</dbReference>
<dbReference type="SUPFAM" id="SSF51735">
    <property type="entry name" value="NAD(P)-binding Rossmann-fold domains"/>
    <property type="match status" value="1"/>
</dbReference>
<proteinExistence type="predicted"/>
<name>A0A4R4ZCH6_9PSEU</name>
<gene>
    <name evidence="2" type="ORF">E1288_03640</name>
</gene>
<dbReference type="InterPro" id="IPR051604">
    <property type="entry name" value="Ergot_Alk_Oxidoreductase"/>
</dbReference>
<dbReference type="InterPro" id="IPR036291">
    <property type="entry name" value="NAD(P)-bd_dom_sf"/>
</dbReference>
<dbReference type="PANTHER" id="PTHR43162">
    <property type="match status" value="1"/>
</dbReference>
<dbReference type="Proteomes" id="UP000294947">
    <property type="component" value="Unassembled WGS sequence"/>
</dbReference>
<dbReference type="Pfam" id="PF13460">
    <property type="entry name" value="NAD_binding_10"/>
    <property type="match status" value="1"/>
</dbReference>
<dbReference type="EMBL" id="SMKW01000003">
    <property type="protein sequence ID" value="TDD55550.1"/>
    <property type="molecule type" value="Genomic_DNA"/>
</dbReference>
<dbReference type="RefSeq" id="WP_132480671.1">
    <property type="nucleotide sequence ID" value="NZ_SMKW01000003.1"/>
</dbReference>
<accession>A0A4R4ZCH6</accession>
<dbReference type="OrthoDB" id="3207931at2"/>
<keyword evidence="3" id="KW-1185">Reference proteome</keyword>
<protein>
    <submittedName>
        <fullName evidence="2">NAD-dependent epimerase/dehydratase family protein</fullName>
    </submittedName>
</protein>
<dbReference type="Gene3D" id="3.40.50.720">
    <property type="entry name" value="NAD(P)-binding Rossmann-like Domain"/>
    <property type="match status" value="1"/>
</dbReference>
<organism evidence="2 3">
    <name type="scientific">Saccharopolyspora elongata</name>
    <dbReference type="NCBI Taxonomy" id="2530387"/>
    <lineage>
        <taxon>Bacteria</taxon>
        <taxon>Bacillati</taxon>
        <taxon>Actinomycetota</taxon>
        <taxon>Actinomycetes</taxon>
        <taxon>Pseudonocardiales</taxon>
        <taxon>Pseudonocardiaceae</taxon>
        <taxon>Saccharopolyspora</taxon>
    </lineage>
</organism>
<evidence type="ECO:0000313" key="2">
    <source>
        <dbReference type="EMBL" id="TDD55550.1"/>
    </source>
</evidence>
<reference evidence="2 3" key="1">
    <citation type="submission" date="2019-03" db="EMBL/GenBank/DDBJ databases">
        <title>Draft genome sequences of novel Actinobacteria.</title>
        <authorList>
            <person name="Sahin N."/>
            <person name="Ay H."/>
            <person name="Saygin H."/>
        </authorList>
    </citation>
    <scope>NUCLEOTIDE SEQUENCE [LARGE SCALE GENOMIC DNA]</scope>
    <source>
        <strain evidence="2 3">7K502</strain>
    </source>
</reference>
<dbReference type="AlphaFoldDB" id="A0A4R4ZCH6"/>